<name>A0A1Z2KWJ0_9ACTN</name>
<protein>
    <submittedName>
        <fullName evidence="3">Uncharacterized protein</fullName>
    </submittedName>
</protein>
<feature type="compositionally biased region" description="Polar residues" evidence="1">
    <location>
        <begin position="128"/>
        <end position="141"/>
    </location>
</feature>
<feature type="transmembrane region" description="Helical" evidence="2">
    <location>
        <begin position="28"/>
        <end position="47"/>
    </location>
</feature>
<evidence type="ECO:0000256" key="1">
    <source>
        <dbReference type="SAM" id="MobiDB-lite"/>
    </source>
</evidence>
<dbReference type="OrthoDB" id="10011585at2"/>
<feature type="compositionally biased region" description="Low complexity" evidence="1">
    <location>
        <begin position="207"/>
        <end position="220"/>
    </location>
</feature>
<accession>A0A1Z2KWJ0</accession>
<feature type="compositionally biased region" description="Pro residues" evidence="1">
    <location>
        <begin position="221"/>
        <end position="231"/>
    </location>
</feature>
<evidence type="ECO:0000256" key="2">
    <source>
        <dbReference type="SAM" id="Phobius"/>
    </source>
</evidence>
<keyword evidence="2" id="KW-0472">Membrane</keyword>
<dbReference type="AlphaFoldDB" id="A0A1Z2KWJ0"/>
<dbReference type="KEGG" id="salj:SMD11_0720"/>
<keyword evidence="2" id="KW-1133">Transmembrane helix</keyword>
<feature type="compositionally biased region" description="Low complexity" evidence="1">
    <location>
        <begin position="146"/>
        <end position="187"/>
    </location>
</feature>
<dbReference type="Proteomes" id="UP000195755">
    <property type="component" value="Chromosome"/>
</dbReference>
<evidence type="ECO:0000313" key="4">
    <source>
        <dbReference type="Proteomes" id="UP000195755"/>
    </source>
</evidence>
<keyword evidence="2" id="KW-0812">Transmembrane</keyword>
<evidence type="ECO:0000313" key="3">
    <source>
        <dbReference type="EMBL" id="ARZ66386.1"/>
    </source>
</evidence>
<gene>
    <name evidence="3" type="ORF">SMD11_0720</name>
</gene>
<organism evidence="3 4">
    <name type="scientific">Streptomyces albireticuli</name>
    <dbReference type="NCBI Taxonomy" id="1940"/>
    <lineage>
        <taxon>Bacteria</taxon>
        <taxon>Bacillati</taxon>
        <taxon>Actinomycetota</taxon>
        <taxon>Actinomycetes</taxon>
        <taxon>Kitasatosporales</taxon>
        <taxon>Streptomycetaceae</taxon>
        <taxon>Streptomyces</taxon>
    </lineage>
</organism>
<feature type="transmembrane region" description="Helical" evidence="2">
    <location>
        <begin position="54"/>
        <end position="74"/>
    </location>
</feature>
<feature type="region of interest" description="Disordered" evidence="1">
    <location>
        <begin position="93"/>
        <end position="260"/>
    </location>
</feature>
<sequence>MVRLIFRLLAEAAAGSVVTWILSHLGDLGTFFGLLGSGGLLGGTIFFDGAQAGLVRFGVAVAVFVTPFFCANAYERHEGKPIAAVVAEEPRTGTTWDETGGSVIKKITPGGNKPQTCPDGGTAPHCGGTTSPVPSATSTRGPSPEPSRTSSGGPGVPSSPGVTRSPSPTAPPSATRGPSPSTGISGDTVGGSTNGTTNGTTGGIDPGGRVSPPAPRRSSPPTVPAPDPNPAPNGDRNTPAGPPGGPGVAPDRARSGAPTP</sequence>
<reference evidence="3 4" key="1">
    <citation type="submission" date="2017-06" db="EMBL/GenBank/DDBJ databases">
        <title>Streptomyces albireticuli Genome sequencing and assembly.</title>
        <authorList>
            <person name="Wang Y."/>
            <person name="Du B."/>
            <person name="Ding Y."/>
            <person name="Liu H."/>
            <person name="Hou Q."/>
            <person name="Liu K."/>
            <person name="Yao L."/>
            <person name="Wang C."/>
        </authorList>
    </citation>
    <scope>NUCLEOTIDE SEQUENCE [LARGE SCALE GENOMIC DNA]</scope>
    <source>
        <strain evidence="3 4">MDJK11</strain>
    </source>
</reference>
<dbReference type="EMBL" id="CP021744">
    <property type="protein sequence ID" value="ARZ66386.1"/>
    <property type="molecule type" value="Genomic_DNA"/>
</dbReference>
<dbReference type="RefSeq" id="WP_087925015.1">
    <property type="nucleotide sequence ID" value="NZ_CP021744.1"/>
</dbReference>
<proteinExistence type="predicted"/>